<dbReference type="PANTHER" id="PTHR42852">
    <property type="entry name" value="THIOL:DISULFIDE INTERCHANGE PROTEIN DSBE"/>
    <property type="match status" value="1"/>
</dbReference>
<accession>A0A6B0SX05</accession>
<comment type="caution">
    <text evidence="5">The sequence shown here is derived from an EMBL/GenBank/DDBJ whole genome shotgun (WGS) entry which is preliminary data.</text>
</comment>
<dbReference type="AlphaFoldDB" id="A0A6B0SX05"/>
<name>A0A6B0SX05_9EURY</name>
<dbReference type="GO" id="GO:0016491">
    <property type="term" value="F:oxidoreductase activity"/>
    <property type="evidence" value="ECO:0007669"/>
    <property type="project" value="InterPro"/>
</dbReference>
<dbReference type="CDD" id="cd02966">
    <property type="entry name" value="TlpA_like_family"/>
    <property type="match status" value="1"/>
</dbReference>
<dbReference type="Pfam" id="PF08534">
    <property type="entry name" value="Redoxin"/>
    <property type="match status" value="1"/>
</dbReference>
<dbReference type="EMBL" id="WUUT01000001">
    <property type="protein sequence ID" value="MXR50228.1"/>
    <property type="molecule type" value="Genomic_DNA"/>
</dbReference>
<feature type="compositionally biased region" description="Polar residues" evidence="3">
    <location>
        <begin position="1"/>
        <end position="15"/>
    </location>
</feature>
<dbReference type="InterPro" id="IPR013740">
    <property type="entry name" value="Redoxin"/>
</dbReference>
<evidence type="ECO:0000313" key="5">
    <source>
        <dbReference type="EMBL" id="MXR50228.1"/>
    </source>
</evidence>
<keyword evidence="6" id="KW-1185">Reference proteome</keyword>
<feature type="region of interest" description="Disordered" evidence="3">
    <location>
        <begin position="1"/>
        <end position="33"/>
    </location>
</feature>
<dbReference type="OrthoDB" id="115386at2157"/>
<dbReference type="SUPFAM" id="SSF52833">
    <property type="entry name" value="Thioredoxin-like"/>
    <property type="match status" value="1"/>
</dbReference>
<gene>
    <name evidence="5" type="ORF">GRX03_01205</name>
</gene>
<evidence type="ECO:0000313" key="6">
    <source>
        <dbReference type="Proteomes" id="UP000466535"/>
    </source>
</evidence>
<dbReference type="InterPro" id="IPR006311">
    <property type="entry name" value="TAT_signal"/>
</dbReference>
<dbReference type="InterPro" id="IPR013766">
    <property type="entry name" value="Thioredoxin_domain"/>
</dbReference>
<evidence type="ECO:0000256" key="3">
    <source>
        <dbReference type="SAM" id="MobiDB-lite"/>
    </source>
</evidence>
<organism evidence="5 6">
    <name type="scientific">Halovenus carboxidivorans</name>
    <dbReference type="NCBI Taxonomy" id="2692199"/>
    <lineage>
        <taxon>Archaea</taxon>
        <taxon>Methanobacteriati</taxon>
        <taxon>Methanobacteriota</taxon>
        <taxon>Stenosarchaea group</taxon>
        <taxon>Halobacteria</taxon>
        <taxon>Halobacteriales</taxon>
        <taxon>Haloarculaceae</taxon>
        <taxon>Halovenus</taxon>
    </lineage>
</organism>
<dbReference type="RefSeq" id="WP_159762382.1">
    <property type="nucleotide sequence ID" value="NZ_WUUT01000001.1"/>
</dbReference>
<protein>
    <submittedName>
        <fullName evidence="5">Redoxin family protein</fullName>
    </submittedName>
</protein>
<dbReference type="InterPro" id="IPR036249">
    <property type="entry name" value="Thioredoxin-like_sf"/>
</dbReference>
<dbReference type="Gene3D" id="3.40.30.10">
    <property type="entry name" value="Glutaredoxin"/>
    <property type="match status" value="1"/>
</dbReference>
<evidence type="ECO:0000256" key="2">
    <source>
        <dbReference type="ARBA" id="ARBA00022748"/>
    </source>
</evidence>
<comment type="subcellular location">
    <subcellularLocation>
        <location evidence="1">Cell envelope</location>
    </subcellularLocation>
</comment>
<dbReference type="PANTHER" id="PTHR42852:SF17">
    <property type="entry name" value="THIOREDOXIN-LIKE PROTEIN HI_1115"/>
    <property type="match status" value="1"/>
</dbReference>
<feature type="domain" description="Thioredoxin" evidence="4">
    <location>
        <begin position="55"/>
        <end position="199"/>
    </location>
</feature>
<sequence length="199" mass="21490">MTRNNTPTGEESASDSVRGDRRANREGPAGGRRRFLGALAGTGSVALAGCLDRALAPLDTADSESVGETTLTALDVGGSDGGTVEVLPRGRITLLDFWATWCTPCKPQMEELGTIREEFPDIHMVSITNESDEEAIRSFWRKYDGTWTVAMDPDAETNETFGVTRIPTLLVLDEAGKEVWRHTGLSSASDIAEAIESTR</sequence>
<dbReference type="GO" id="GO:0017004">
    <property type="term" value="P:cytochrome complex assembly"/>
    <property type="evidence" value="ECO:0007669"/>
    <property type="project" value="UniProtKB-KW"/>
</dbReference>
<reference evidence="5 6" key="1">
    <citation type="submission" date="2019-12" db="EMBL/GenBank/DDBJ databases">
        <title>Isolation and characterization of three novel carbon monoxide-oxidizing members of Halobacteria from salione crusts and soils.</title>
        <authorList>
            <person name="Myers M.R."/>
            <person name="King G.M."/>
        </authorList>
    </citation>
    <scope>NUCLEOTIDE SEQUENCE [LARGE SCALE GENOMIC DNA]</scope>
    <source>
        <strain evidence="5 6">WSH3</strain>
    </source>
</reference>
<proteinExistence type="predicted"/>
<dbReference type="PROSITE" id="PS51352">
    <property type="entry name" value="THIOREDOXIN_2"/>
    <property type="match status" value="1"/>
</dbReference>
<dbReference type="PROSITE" id="PS51318">
    <property type="entry name" value="TAT"/>
    <property type="match status" value="1"/>
</dbReference>
<evidence type="ECO:0000259" key="4">
    <source>
        <dbReference type="PROSITE" id="PS51352"/>
    </source>
</evidence>
<evidence type="ECO:0000256" key="1">
    <source>
        <dbReference type="ARBA" id="ARBA00004196"/>
    </source>
</evidence>
<keyword evidence="2" id="KW-0201">Cytochrome c-type biogenesis</keyword>
<dbReference type="InterPro" id="IPR050553">
    <property type="entry name" value="Thioredoxin_ResA/DsbE_sf"/>
</dbReference>
<dbReference type="InterPro" id="IPR017937">
    <property type="entry name" value="Thioredoxin_CS"/>
</dbReference>
<dbReference type="PROSITE" id="PS00194">
    <property type="entry name" value="THIOREDOXIN_1"/>
    <property type="match status" value="1"/>
</dbReference>
<dbReference type="Proteomes" id="UP000466535">
    <property type="component" value="Unassembled WGS sequence"/>
</dbReference>